<evidence type="ECO:0000259" key="4">
    <source>
        <dbReference type="Pfam" id="PF03328"/>
    </source>
</evidence>
<comment type="caution">
    <text evidence="5">The sequence shown here is derived from an EMBL/GenBank/DDBJ whole genome shotgun (WGS) entry which is preliminary data.</text>
</comment>
<comment type="similarity">
    <text evidence="1">Belongs to the HpcH/HpaI aldolase family.</text>
</comment>
<keyword evidence="3" id="KW-0456">Lyase</keyword>
<dbReference type="InterPro" id="IPR050251">
    <property type="entry name" value="HpcH-HpaI_aldolase"/>
</dbReference>
<sequence>MTPNARFKARLVAREPLVGCFVKTPHPTVVEVLGATDLDFVVLDGEHSPFDRAAIDACMLAARAVGCPVLVRVPDDNPAFILNVLDCGAAGVVVPHVTSPEQAARLAAAMRYAPGGRGIAGTTRAGGYGTRPLPEHRAQAGDEVALICQIEDREGVECFEAIAAVDGVDALFVGRADLTVSYGLDDFAAPEVATICGEVLGAKGAATGLYCGPAEDAAQWRARGASFVVTGSDHTFLIAGAKALAATIKP</sequence>
<dbReference type="GO" id="GO:0046872">
    <property type="term" value="F:metal ion binding"/>
    <property type="evidence" value="ECO:0007669"/>
    <property type="project" value="UniProtKB-KW"/>
</dbReference>
<dbReference type="AlphaFoldDB" id="A0A5D0RIC2"/>
<dbReference type="Gene3D" id="3.20.20.60">
    <property type="entry name" value="Phosphoenolpyruvate-binding domains"/>
    <property type="match status" value="1"/>
</dbReference>
<feature type="domain" description="HpcH/HpaI aldolase/citrate lyase" evidence="4">
    <location>
        <begin position="18"/>
        <end position="238"/>
    </location>
</feature>
<proteinExistence type="inferred from homology"/>
<dbReference type="GO" id="GO:0005737">
    <property type="term" value="C:cytoplasm"/>
    <property type="evidence" value="ECO:0007669"/>
    <property type="project" value="TreeGrafter"/>
</dbReference>
<reference evidence="5 6" key="1">
    <citation type="submission" date="2019-08" db="EMBL/GenBank/DDBJ databases">
        <title>Identification of a novel species of the genus Boseongicola.</title>
        <authorList>
            <person name="Zhang X.-Q."/>
        </authorList>
    </citation>
    <scope>NUCLEOTIDE SEQUENCE [LARGE SCALE GENOMIC DNA]</scope>
    <source>
        <strain evidence="5 6">HY14</strain>
    </source>
</reference>
<keyword evidence="6" id="KW-1185">Reference proteome</keyword>
<dbReference type="RefSeq" id="WP_148378320.1">
    <property type="nucleotide sequence ID" value="NZ_VSIY01000013.1"/>
</dbReference>
<dbReference type="InterPro" id="IPR015813">
    <property type="entry name" value="Pyrv/PenolPyrv_kinase-like_dom"/>
</dbReference>
<evidence type="ECO:0000313" key="5">
    <source>
        <dbReference type="EMBL" id="TYB80428.1"/>
    </source>
</evidence>
<dbReference type="Proteomes" id="UP000322080">
    <property type="component" value="Unassembled WGS sequence"/>
</dbReference>
<dbReference type="EMBL" id="VSIY01000013">
    <property type="protein sequence ID" value="TYB80428.1"/>
    <property type="molecule type" value="Genomic_DNA"/>
</dbReference>
<accession>A0A5D0RIC2</accession>
<dbReference type="PANTHER" id="PTHR30502">
    <property type="entry name" value="2-KETO-3-DEOXY-L-RHAMNONATE ALDOLASE"/>
    <property type="match status" value="1"/>
</dbReference>
<dbReference type="InterPro" id="IPR040442">
    <property type="entry name" value="Pyrv_kinase-like_dom_sf"/>
</dbReference>
<protein>
    <submittedName>
        <fullName evidence="5">4-hydroxy-2-oxovalerate aldolase</fullName>
    </submittedName>
</protein>
<gene>
    <name evidence="5" type="ORF">FVF75_12330</name>
</gene>
<dbReference type="Pfam" id="PF03328">
    <property type="entry name" value="HpcH_HpaI"/>
    <property type="match status" value="1"/>
</dbReference>
<name>A0A5D0RIC2_9RHOB</name>
<evidence type="ECO:0000256" key="2">
    <source>
        <dbReference type="ARBA" id="ARBA00022723"/>
    </source>
</evidence>
<dbReference type="GO" id="GO:0016832">
    <property type="term" value="F:aldehyde-lyase activity"/>
    <property type="evidence" value="ECO:0007669"/>
    <property type="project" value="TreeGrafter"/>
</dbReference>
<dbReference type="PANTHER" id="PTHR30502:SF0">
    <property type="entry name" value="PHOSPHOENOLPYRUVATE CARBOXYLASE FAMILY PROTEIN"/>
    <property type="match status" value="1"/>
</dbReference>
<evidence type="ECO:0000313" key="6">
    <source>
        <dbReference type="Proteomes" id="UP000322080"/>
    </source>
</evidence>
<dbReference type="SUPFAM" id="SSF51621">
    <property type="entry name" value="Phosphoenolpyruvate/pyruvate domain"/>
    <property type="match status" value="1"/>
</dbReference>
<dbReference type="InterPro" id="IPR005000">
    <property type="entry name" value="Aldolase/citrate-lyase_domain"/>
</dbReference>
<evidence type="ECO:0000256" key="3">
    <source>
        <dbReference type="ARBA" id="ARBA00023239"/>
    </source>
</evidence>
<keyword evidence="2" id="KW-0479">Metal-binding</keyword>
<evidence type="ECO:0000256" key="1">
    <source>
        <dbReference type="ARBA" id="ARBA00005568"/>
    </source>
</evidence>
<organism evidence="5 6">
    <name type="scientific">Maritimibacter fusiformis</name>
    <dbReference type="NCBI Taxonomy" id="2603819"/>
    <lineage>
        <taxon>Bacteria</taxon>
        <taxon>Pseudomonadati</taxon>
        <taxon>Pseudomonadota</taxon>
        <taxon>Alphaproteobacteria</taxon>
        <taxon>Rhodobacterales</taxon>
        <taxon>Roseobacteraceae</taxon>
        <taxon>Maritimibacter</taxon>
    </lineage>
</organism>